<dbReference type="SUPFAM" id="SSF82185">
    <property type="entry name" value="Histone H3 K4-specific methyltransferase SET7/9 N-terminal domain"/>
    <property type="match status" value="2"/>
</dbReference>
<proteinExistence type="predicted"/>
<evidence type="ECO:0000256" key="4">
    <source>
        <dbReference type="ARBA" id="ARBA00039854"/>
    </source>
</evidence>
<dbReference type="Pfam" id="PF02493">
    <property type="entry name" value="MORN"/>
    <property type="match status" value="7"/>
</dbReference>
<keyword evidence="6" id="KW-0175">Coiled coil</keyword>
<dbReference type="Proteomes" id="UP001141327">
    <property type="component" value="Unassembled WGS sequence"/>
</dbReference>
<evidence type="ECO:0000256" key="2">
    <source>
        <dbReference type="ARBA" id="ARBA00022737"/>
    </source>
</evidence>
<evidence type="ECO:0000256" key="6">
    <source>
        <dbReference type="SAM" id="Coils"/>
    </source>
</evidence>
<comment type="function">
    <text evidence="5">Assembles a suppression complex (suppresome) by tethering SIRT1 and MDM2 to regulate composite modifications of p53/TP53. Confers both deacetylation-mediated functional inactivation, by SIRT1, and ubiquitination-dependent degradation, by MDM2, of p53/TP53, promoting a proliferative and cell survival behaviors. May play a role in the regulation of spermatogenesis.</text>
</comment>
<keyword evidence="9" id="KW-1185">Reference proteome</keyword>
<dbReference type="PANTHER" id="PTHR46511:SF1">
    <property type="entry name" value="MORN REPEAT-CONTAINING PROTEIN 3"/>
    <property type="match status" value="1"/>
</dbReference>
<feature type="coiled-coil region" evidence="6">
    <location>
        <begin position="280"/>
        <end position="317"/>
    </location>
</feature>
<evidence type="ECO:0000256" key="1">
    <source>
        <dbReference type="ARBA" id="ARBA00004218"/>
    </source>
</evidence>
<reference evidence="8" key="1">
    <citation type="journal article" date="2022" name="bioRxiv">
        <title>Genomics of Preaxostyla Flagellates Illuminates Evolutionary Transitions and the Path Towards Mitochondrial Loss.</title>
        <authorList>
            <person name="Novak L.V.F."/>
            <person name="Treitli S.C."/>
            <person name="Pyrih J."/>
            <person name="Halakuc P."/>
            <person name="Pipaliya S.V."/>
            <person name="Vacek V."/>
            <person name="Brzon O."/>
            <person name="Soukal P."/>
            <person name="Eme L."/>
            <person name="Dacks J.B."/>
            <person name="Karnkowska A."/>
            <person name="Elias M."/>
            <person name="Hampl V."/>
        </authorList>
    </citation>
    <scope>NUCLEOTIDE SEQUENCE</scope>
    <source>
        <strain evidence="8">RCP-MX</strain>
    </source>
</reference>
<evidence type="ECO:0000313" key="9">
    <source>
        <dbReference type="Proteomes" id="UP001141327"/>
    </source>
</evidence>
<dbReference type="SMART" id="SM00698">
    <property type="entry name" value="MORN"/>
    <property type="match status" value="6"/>
</dbReference>
<comment type="subcellular location">
    <subcellularLocation>
        <location evidence="1">Cytoplasmic vesicle</location>
        <location evidence="1">Secretory vesicle</location>
        <location evidence="1">Acrosome</location>
    </subcellularLocation>
</comment>
<dbReference type="EMBL" id="JAPMOS010000001">
    <property type="protein sequence ID" value="KAJ4463000.1"/>
    <property type="molecule type" value="Genomic_DNA"/>
</dbReference>
<gene>
    <name evidence="8" type="ORF">PAPYR_236</name>
</gene>
<evidence type="ECO:0000256" key="5">
    <source>
        <dbReference type="ARBA" id="ARBA00045851"/>
    </source>
</evidence>
<keyword evidence="3" id="KW-0968">Cytoplasmic vesicle</keyword>
<dbReference type="Gene3D" id="2.20.110.10">
    <property type="entry name" value="Histone H3 K4-specific methyltransferase SET7/9 N-terminal domain"/>
    <property type="match status" value="3"/>
</dbReference>
<organism evidence="8 9">
    <name type="scientific">Paratrimastix pyriformis</name>
    <dbReference type="NCBI Taxonomy" id="342808"/>
    <lineage>
        <taxon>Eukaryota</taxon>
        <taxon>Metamonada</taxon>
        <taxon>Preaxostyla</taxon>
        <taxon>Paratrimastigidae</taxon>
        <taxon>Paratrimastix</taxon>
    </lineage>
</organism>
<dbReference type="InterPro" id="IPR003409">
    <property type="entry name" value="MORN"/>
</dbReference>
<accession>A0ABQ8UV72</accession>
<name>A0ABQ8UV72_9EUKA</name>
<dbReference type="PANTHER" id="PTHR46511">
    <property type="entry name" value="MORN REPEAT-CONTAINING PROTEIN 3"/>
    <property type="match status" value="1"/>
</dbReference>
<sequence length="323" mass="36093">MDPPQLAPNQRIWRIADEMANKTGMRSTIFFSGGVKYAGEWDHNMREGKGTQEYPDHSRYDGSWKGGKRHGHGLFLVPATGTTATASRDDDLGGGNMRLVYSGDWVDDRMEGYGTYFYENGEQYEGEWLQNKRSGFGTMYYQDGTRYVGHWENGLRVGQGTLYKADGNRYEGAWADDQQHGSGVFYYPPKHRKYVGEWVQGVPKCGVYQSEHCVPNPPPGLLPPGGDAVSARAAQSPALPPPSEDSIRKPSPALPALQLAEPDKVLGEAVMDSREYGRYLEEVQQRERDARAEQARIEAAQREEAEALERAKLSQQARALAKQ</sequence>
<evidence type="ECO:0000313" key="8">
    <source>
        <dbReference type="EMBL" id="KAJ4463000.1"/>
    </source>
</evidence>
<evidence type="ECO:0000256" key="7">
    <source>
        <dbReference type="SAM" id="MobiDB-lite"/>
    </source>
</evidence>
<feature type="region of interest" description="Disordered" evidence="7">
    <location>
        <begin position="216"/>
        <end position="250"/>
    </location>
</feature>
<evidence type="ECO:0000256" key="3">
    <source>
        <dbReference type="ARBA" id="ARBA00023329"/>
    </source>
</evidence>
<keyword evidence="2" id="KW-0677">Repeat</keyword>
<protein>
    <recommendedName>
        <fullName evidence="4">MORN repeat-containing protein 3</fullName>
    </recommendedName>
</protein>
<comment type="caution">
    <text evidence="8">The sequence shown here is derived from an EMBL/GenBank/DDBJ whole genome shotgun (WGS) entry which is preliminary data.</text>
</comment>
<dbReference type="InterPro" id="IPR052472">
    <property type="entry name" value="MORN3"/>
</dbReference>